<dbReference type="EMBL" id="CAKKNE010000001">
    <property type="protein sequence ID" value="CAH0364803.1"/>
    <property type="molecule type" value="Genomic_DNA"/>
</dbReference>
<evidence type="ECO:0000313" key="3">
    <source>
        <dbReference type="EMBL" id="CAH0364803.1"/>
    </source>
</evidence>
<proteinExistence type="predicted"/>
<evidence type="ECO:0000256" key="2">
    <source>
        <dbReference type="SAM" id="SignalP"/>
    </source>
</evidence>
<sequence length="542" mass="58020">MRRVALAALVLRTASAWDPRAANRALALLEKDGLRCAGYCKVGPTCTHNLHTNRTYLPPAFVEGESVARGRALGGALDDWWCGLPAHEAFPTSFTVGKTLGALAAAQAFALADSRRFRRAAVAAPARVDYGAAAAAFARAQRGTGKFAANCPGPGEPDARALWRGAPPAACAEAAAVPRPLAARLDALAVGPRDVFPHHGHQLRSVGKSTVTVLHPRRRRRSRAVRGPHRHAVARTSRRWRGGRRADSPRRRREMLYPHRLLWWLLSSYWAVTRGWSRCGAGLIDARLGRVVARGPPAAAPPAGDAPRGVRSVGVHVRRGDACESWAVRAGGQHKRPAERPCYPSRLYVAAVETLVAEYPTISTVVVASDAQDAVQDLVTALTPRGLCGRGVPSTSLSTPSARRRRVAFLEANRTKYAAARFIEERRFRPEAALDVTLDIAADLRLLAREADAFVGTAVSWVSRLALLASLRAAIIVSNAPDSLVDFHAGDRRRRRERAGQAAGPAAVRAPGPALPRGHVGNGAGRVALPGAGRPPLVKKPI</sequence>
<name>A0A8J2S523_9STRA</name>
<reference evidence="3" key="1">
    <citation type="submission" date="2021-11" db="EMBL/GenBank/DDBJ databases">
        <authorList>
            <consortium name="Genoscope - CEA"/>
            <person name="William W."/>
        </authorList>
    </citation>
    <scope>NUCLEOTIDE SEQUENCE</scope>
</reference>
<protein>
    <submittedName>
        <fullName evidence="3">Uncharacterized protein</fullName>
    </submittedName>
</protein>
<evidence type="ECO:0000313" key="4">
    <source>
        <dbReference type="Proteomes" id="UP000789595"/>
    </source>
</evidence>
<dbReference type="Gene3D" id="3.40.50.11350">
    <property type="match status" value="1"/>
</dbReference>
<feature type="compositionally biased region" description="Low complexity" evidence="1">
    <location>
        <begin position="500"/>
        <end position="518"/>
    </location>
</feature>
<accession>A0A8J2S523</accession>
<feature type="region of interest" description="Disordered" evidence="1">
    <location>
        <begin position="492"/>
        <end position="542"/>
    </location>
</feature>
<keyword evidence="2" id="KW-0732">Signal</keyword>
<organism evidence="3 4">
    <name type="scientific">Pelagomonas calceolata</name>
    <dbReference type="NCBI Taxonomy" id="35677"/>
    <lineage>
        <taxon>Eukaryota</taxon>
        <taxon>Sar</taxon>
        <taxon>Stramenopiles</taxon>
        <taxon>Ochrophyta</taxon>
        <taxon>Pelagophyceae</taxon>
        <taxon>Pelagomonadales</taxon>
        <taxon>Pelagomonadaceae</taxon>
        <taxon>Pelagomonas</taxon>
    </lineage>
</organism>
<keyword evidence="4" id="KW-1185">Reference proteome</keyword>
<evidence type="ECO:0000256" key="1">
    <source>
        <dbReference type="SAM" id="MobiDB-lite"/>
    </source>
</evidence>
<comment type="caution">
    <text evidence="3">The sequence shown here is derived from an EMBL/GenBank/DDBJ whole genome shotgun (WGS) entry which is preliminary data.</text>
</comment>
<feature type="compositionally biased region" description="Basic residues" evidence="1">
    <location>
        <begin position="216"/>
        <end position="243"/>
    </location>
</feature>
<feature type="chain" id="PRO_5035327418" evidence="2">
    <location>
        <begin position="17"/>
        <end position="542"/>
    </location>
</feature>
<dbReference type="Proteomes" id="UP000789595">
    <property type="component" value="Unassembled WGS sequence"/>
</dbReference>
<gene>
    <name evidence="3" type="ORF">PECAL_1P11840</name>
</gene>
<dbReference type="AlphaFoldDB" id="A0A8J2S523"/>
<feature type="signal peptide" evidence="2">
    <location>
        <begin position="1"/>
        <end position="16"/>
    </location>
</feature>
<feature type="region of interest" description="Disordered" evidence="1">
    <location>
        <begin position="216"/>
        <end position="249"/>
    </location>
</feature>